<dbReference type="AlphaFoldDB" id="A0A2N7WQB0"/>
<organism evidence="2 3">
    <name type="scientific">Trinickia symbiotica</name>
    <dbReference type="NCBI Taxonomy" id="863227"/>
    <lineage>
        <taxon>Bacteria</taxon>
        <taxon>Pseudomonadati</taxon>
        <taxon>Pseudomonadota</taxon>
        <taxon>Betaproteobacteria</taxon>
        <taxon>Burkholderiales</taxon>
        <taxon>Burkholderiaceae</taxon>
        <taxon>Trinickia</taxon>
    </lineage>
</organism>
<dbReference type="FunFam" id="3.40.50.720:FF:000084">
    <property type="entry name" value="Short-chain dehydrogenase reductase"/>
    <property type="match status" value="1"/>
</dbReference>
<protein>
    <submittedName>
        <fullName evidence="2">3-oxoacyl-ACP reductase</fullName>
    </submittedName>
</protein>
<accession>A0A2N7WQB0</accession>
<gene>
    <name evidence="2" type="ORF">C0Z20_27725</name>
</gene>
<dbReference type="RefSeq" id="WP_018443280.1">
    <property type="nucleotide sequence ID" value="NZ_KB890202.1"/>
</dbReference>
<comment type="similarity">
    <text evidence="1">Belongs to the short-chain dehydrogenases/reductases (SDR) family.</text>
</comment>
<dbReference type="PANTHER" id="PTHR42879">
    <property type="entry name" value="3-OXOACYL-(ACYL-CARRIER-PROTEIN) REDUCTASE"/>
    <property type="match status" value="1"/>
</dbReference>
<reference evidence="2 3" key="1">
    <citation type="submission" date="2018-01" db="EMBL/GenBank/DDBJ databases">
        <title>Whole genome analyses suggest that Burkholderia sensu lato contains two further novel genera in the rhizoxinica-symbiotica group Mycetohabitans gen. nov., and Trinickia gen. nov.: implications for the evolution of diazotrophy and nodulation in the Burkholderiaceae.</title>
        <authorList>
            <person name="Estrada-de los Santos P."/>
            <person name="Palmer M."/>
            <person name="Chavez-Ramirez B."/>
            <person name="Beukes C."/>
            <person name="Steenkamp E.T."/>
            <person name="Hirsch A.M."/>
            <person name="Manyaka P."/>
            <person name="Maluk M."/>
            <person name="Lafos M."/>
            <person name="Crook M."/>
            <person name="Gross E."/>
            <person name="Simon M.F."/>
            <person name="Bueno dos Reis Junior F."/>
            <person name="Poole P.S."/>
            <person name="Venter S.N."/>
            <person name="James E.K."/>
        </authorList>
    </citation>
    <scope>NUCLEOTIDE SEQUENCE [LARGE SCALE GENOMIC DNA]</scope>
    <source>
        <strain evidence="2 3">JPY 581</strain>
    </source>
</reference>
<dbReference type="InterPro" id="IPR036291">
    <property type="entry name" value="NAD(P)-bd_dom_sf"/>
</dbReference>
<evidence type="ECO:0000313" key="3">
    <source>
        <dbReference type="Proteomes" id="UP000235777"/>
    </source>
</evidence>
<dbReference type="EMBL" id="PNYC01000025">
    <property type="protein sequence ID" value="PMS31628.1"/>
    <property type="molecule type" value="Genomic_DNA"/>
</dbReference>
<proteinExistence type="inferred from homology"/>
<comment type="caution">
    <text evidence="2">The sequence shown here is derived from an EMBL/GenBank/DDBJ whole genome shotgun (WGS) entry which is preliminary data.</text>
</comment>
<name>A0A2N7WQB0_9BURK</name>
<dbReference type="Pfam" id="PF13561">
    <property type="entry name" value="adh_short_C2"/>
    <property type="match status" value="1"/>
</dbReference>
<dbReference type="STRING" id="863227.GCA_000373005_04667"/>
<dbReference type="Gene3D" id="3.40.50.720">
    <property type="entry name" value="NAD(P)-binding Rossmann-like Domain"/>
    <property type="match status" value="1"/>
</dbReference>
<dbReference type="PRINTS" id="PR00081">
    <property type="entry name" value="GDHRDH"/>
</dbReference>
<dbReference type="InterPro" id="IPR002347">
    <property type="entry name" value="SDR_fam"/>
</dbReference>
<sequence length="261" mass="26821">MDLGIKGKRALVLSAGGGLGGAIALALAREGVTVCVADRDKGALAATAERIKAAGGNSHSFVFDLGKPEQWAAGIEEALSRTGGIDILVNNTGGPPPGPAFGHSSETWKSAFEAMVLSVIGITDLILPGMRERGWGRIITSTSSGVIAPIANLGLSNATRTSLLGWSKTLARDVAAYSITVNVMIPGRIATARTQFLDEAKAGREGRDVAAVQCESAAGIPTGRYGRPEEYADVAAFLASDRASYVTGSTIRVDGGLIPSI</sequence>
<dbReference type="OrthoDB" id="9793325at2"/>
<evidence type="ECO:0000256" key="1">
    <source>
        <dbReference type="ARBA" id="ARBA00006484"/>
    </source>
</evidence>
<keyword evidence="3" id="KW-1185">Reference proteome</keyword>
<evidence type="ECO:0000313" key="2">
    <source>
        <dbReference type="EMBL" id="PMS31628.1"/>
    </source>
</evidence>
<dbReference type="Proteomes" id="UP000235777">
    <property type="component" value="Unassembled WGS sequence"/>
</dbReference>
<dbReference type="SUPFAM" id="SSF51735">
    <property type="entry name" value="NAD(P)-binding Rossmann-fold domains"/>
    <property type="match status" value="1"/>
</dbReference>
<dbReference type="InterPro" id="IPR050259">
    <property type="entry name" value="SDR"/>
</dbReference>
<dbReference type="PANTHER" id="PTHR42879:SF6">
    <property type="entry name" value="NADPH-DEPENDENT REDUCTASE BACG"/>
    <property type="match status" value="1"/>
</dbReference>